<dbReference type="EMBL" id="OZ034819">
    <property type="protein sequence ID" value="CAL1395084.1"/>
    <property type="molecule type" value="Genomic_DNA"/>
</dbReference>
<name>A0AAV2FA24_9ROSI</name>
<feature type="region of interest" description="Disordered" evidence="1">
    <location>
        <begin position="1"/>
        <end position="20"/>
    </location>
</feature>
<reference evidence="2 3" key="1">
    <citation type="submission" date="2024-04" db="EMBL/GenBank/DDBJ databases">
        <authorList>
            <person name="Fracassetti M."/>
        </authorList>
    </citation>
    <scope>NUCLEOTIDE SEQUENCE [LARGE SCALE GENOMIC DNA]</scope>
</reference>
<gene>
    <name evidence="2" type="ORF">LTRI10_LOCUS35541</name>
</gene>
<dbReference type="AlphaFoldDB" id="A0AAV2FA24"/>
<keyword evidence="3" id="KW-1185">Reference proteome</keyword>
<evidence type="ECO:0000256" key="1">
    <source>
        <dbReference type="SAM" id="MobiDB-lite"/>
    </source>
</evidence>
<feature type="compositionally biased region" description="Polar residues" evidence="1">
    <location>
        <begin position="9"/>
        <end position="18"/>
    </location>
</feature>
<protein>
    <submittedName>
        <fullName evidence="2">Uncharacterized protein</fullName>
    </submittedName>
</protein>
<proteinExistence type="predicted"/>
<sequence length="67" mass="7671">MDYMDGRSSHGSNVTVDNGSRESDTLLLLKWGRVLRRVCLRLAARIRGRQNKWVQIGSWVRSEAVRG</sequence>
<evidence type="ECO:0000313" key="3">
    <source>
        <dbReference type="Proteomes" id="UP001497516"/>
    </source>
</evidence>
<evidence type="ECO:0000313" key="2">
    <source>
        <dbReference type="EMBL" id="CAL1395084.1"/>
    </source>
</evidence>
<accession>A0AAV2FA24</accession>
<dbReference type="Proteomes" id="UP001497516">
    <property type="component" value="Chromosome 6"/>
</dbReference>
<organism evidence="2 3">
    <name type="scientific">Linum trigynum</name>
    <dbReference type="NCBI Taxonomy" id="586398"/>
    <lineage>
        <taxon>Eukaryota</taxon>
        <taxon>Viridiplantae</taxon>
        <taxon>Streptophyta</taxon>
        <taxon>Embryophyta</taxon>
        <taxon>Tracheophyta</taxon>
        <taxon>Spermatophyta</taxon>
        <taxon>Magnoliopsida</taxon>
        <taxon>eudicotyledons</taxon>
        <taxon>Gunneridae</taxon>
        <taxon>Pentapetalae</taxon>
        <taxon>rosids</taxon>
        <taxon>fabids</taxon>
        <taxon>Malpighiales</taxon>
        <taxon>Linaceae</taxon>
        <taxon>Linum</taxon>
    </lineage>
</organism>